<name>A0A1Q1G2U3_9BACL</name>
<dbReference type="SUPFAM" id="SSF110455">
    <property type="entry name" value="Toprim domain"/>
    <property type="match status" value="1"/>
</dbReference>
<dbReference type="PANTHER" id="PTHR39964:SF2">
    <property type="entry name" value="UPF0292 PROTEIN MJ1624"/>
    <property type="match status" value="1"/>
</dbReference>
<comment type="caution">
    <text evidence="1">The sequence shown here is derived from an EMBL/GenBank/DDBJ whole genome shotgun (WGS) entry which is preliminary data.</text>
</comment>
<dbReference type="InterPro" id="IPR034141">
    <property type="entry name" value="TOPRIM_RNase_M5-like"/>
</dbReference>
<evidence type="ECO:0000313" key="1">
    <source>
        <dbReference type="EMBL" id="RPF57533.1"/>
    </source>
</evidence>
<sequence>MSIVNKVLIVEGKSDKRRVEEVLLEPVDIICTNGTMGVAKLDAMIEELYDRQVYILSDADSEGRKIRKWFKKHLSESTHIYIDPKFTEVGRCPRDYLANVLMRHEFYVDTGFVWKGKFKYHERHETIERYINAYSI</sequence>
<accession>A0A1Q1G2U3</accession>
<dbReference type="SMART" id="SM00493">
    <property type="entry name" value="TOPRIM"/>
    <property type="match status" value="1"/>
</dbReference>
<dbReference type="InterPro" id="IPR006171">
    <property type="entry name" value="TOPRIM_dom"/>
</dbReference>
<dbReference type="STRING" id="1849491.BVH56_06835"/>
<protein>
    <submittedName>
        <fullName evidence="1">Toprim domain protein</fullName>
    </submittedName>
</protein>
<dbReference type="Proteomes" id="UP000277108">
    <property type="component" value="Unassembled WGS sequence"/>
</dbReference>
<gene>
    <name evidence="1" type="ORF">EDD62_0154</name>
</gene>
<dbReference type="Pfam" id="PF01751">
    <property type="entry name" value="Toprim"/>
    <property type="match status" value="1"/>
</dbReference>
<dbReference type="PANTHER" id="PTHR39964">
    <property type="entry name" value="UPF0292 PROTEIN TK1411"/>
    <property type="match status" value="1"/>
</dbReference>
<reference evidence="1 2" key="1">
    <citation type="submission" date="2018-11" db="EMBL/GenBank/DDBJ databases">
        <title>Genomic Encyclopedia of Type Strains, Phase IV (KMG-IV): sequencing the most valuable type-strain genomes for metagenomic binning, comparative biology and taxonomic classification.</title>
        <authorList>
            <person name="Goeker M."/>
        </authorList>
    </citation>
    <scope>NUCLEOTIDE SEQUENCE [LARGE SCALE GENOMIC DNA]</scope>
    <source>
        <strain evidence="1 2">DSM 29158</strain>
    </source>
</reference>
<keyword evidence="2" id="KW-1185">Reference proteome</keyword>
<organism evidence="1 2">
    <name type="scientific">Abyssicoccus albus</name>
    <dbReference type="NCBI Taxonomy" id="1817405"/>
    <lineage>
        <taxon>Bacteria</taxon>
        <taxon>Bacillati</taxon>
        <taxon>Bacillota</taxon>
        <taxon>Bacilli</taxon>
        <taxon>Bacillales</taxon>
        <taxon>Abyssicoccaceae</taxon>
    </lineage>
</organism>
<dbReference type="OrthoDB" id="2417742at2"/>
<dbReference type="RefSeq" id="WP_077140727.1">
    <property type="nucleotide sequence ID" value="NZ_CBCSGK010000002.1"/>
</dbReference>
<evidence type="ECO:0000313" key="2">
    <source>
        <dbReference type="Proteomes" id="UP000277108"/>
    </source>
</evidence>
<dbReference type="EMBL" id="RKRK01000002">
    <property type="protein sequence ID" value="RPF57533.1"/>
    <property type="molecule type" value="Genomic_DNA"/>
</dbReference>
<proteinExistence type="predicted"/>
<accession>A0A3N5BIX4</accession>
<dbReference type="AlphaFoldDB" id="A0A1Q1G2U3"/>
<dbReference type="CDD" id="cd01027">
    <property type="entry name" value="TOPRIM_RNase_M5_like"/>
    <property type="match status" value="1"/>
</dbReference>
<dbReference type="Gene3D" id="3.40.1360.10">
    <property type="match status" value="1"/>
</dbReference>
<dbReference type="PROSITE" id="PS50880">
    <property type="entry name" value="TOPRIM"/>
    <property type="match status" value="1"/>
</dbReference>